<feature type="domain" description="AAA+ ATPase" evidence="4">
    <location>
        <begin position="245"/>
        <end position="388"/>
    </location>
</feature>
<dbReference type="AlphaFoldDB" id="A0A9P4Z0Q2"/>
<organism evidence="5 6">
    <name type="scientific">Geosmithia morbida</name>
    <dbReference type="NCBI Taxonomy" id="1094350"/>
    <lineage>
        <taxon>Eukaryota</taxon>
        <taxon>Fungi</taxon>
        <taxon>Dikarya</taxon>
        <taxon>Ascomycota</taxon>
        <taxon>Pezizomycotina</taxon>
        <taxon>Sordariomycetes</taxon>
        <taxon>Hypocreomycetidae</taxon>
        <taxon>Hypocreales</taxon>
        <taxon>Bionectriaceae</taxon>
        <taxon>Geosmithia</taxon>
    </lineage>
</organism>
<dbReference type="OrthoDB" id="27435at2759"/>
<keyword evidence="2" id="KW-0067">ATP-binding</keyword>
<evidence type="ECO:0000256" key="1">
    <source>
        <dbReference type="ARBA" id="ARBA00022741"/>
    </source>
</evidence>
<dbReference type="PANTHER" id="PTHR23077:SF27">
    <property type="entry name" value="ATPASE FAMILY GENE 2 PROTEIN HOMOLOG A"/>
    <property type="match status" value="1"/>
</dbReference>
<evidence type="ECO:0000256" key="2">
    <source>
        <dbReference type="ARBA" id="ARBA00022840"/>
    </source>
</evidence>
<evidence type="ECO:0000259" key="4">
    <source>
        <dbReference type="SMART" id="SM00382"/>
    </source>
</evidence>
<dbReference type="SUPFAM" id="SSF52540">
    <property type="entry name" value="P-loop containing nucleoside triphosphate hydrolases"/>
    <property type="match status" value="2"/>
</dbReference>
<dbReference type="PROSITE" id="PS00674">
    <property type="entry name" value="AAA"/>
    <property type="match status" value="1"/>
</dbReference>
<evidence type="ECO:0000313" key="6">
    <source>
        <dbReference type="Proteomes" id="UP000749293"/>
    </source>
</evidence>
<dbReference type="Proteomes" id="UP000749293">
    <property type="component" value="Unassembled WGS sequence"/>
</dbReference>
<dbReference type="PANTHER" id="PTHR23077">
    <property type="entry name" value="AAA-FAMILY ATPASE"/>
    <property type="match status" value="1"/>
</dbReference>
<dbReference type="InterPro" id="IPR003960">
    <property type="entry name" value="ATPase_AAA_CS"/>
</dbReference>
<dbReference type="GO" id="GO:0016887">
    <property type="term" value="F:ATP hydrolysis activity"/>
    <property type="evidence" value="ECO:0007669"/>
    <property type="project" value="InterPro"/>
</dbReference>
<dbReference type="InterPro" id="IPR027417">
    <property type="entry name" value="P-loop_NTPase"/>
</dbReference>
<dbReference type="RefSeq" id="XP_035325213.1">
    <property type="nucleotide sequence ID" value="XM_035462283.1"/>
</dbReference>
<reference evidence="5" key="1">
    <citation type="submission" date="2020-03" db="EMBL/GenBank/DDBJ databases">
        <title>Site-based positive gene gene selection in Geosmithia morbida across the United States reveals a broad range of putative effectors and factors for local host and environmental adapation.</title>
        <authorList>
            <person name="Onufrak A."/>
            <person name="Murdoch R.W."/>
            <person name="Gazis R."/>
            <person name="Huff M."/>
            <person name="Staton M."/>
            <person name="Klingeman W."/>
            <person name="Hadziabdic D."/>
        </authorList>
    </citation>
    <scope>NUCLEOTIDE SEQUENCE</scope>
    <source>
        <strain evidence="5">1262</strain>
    </source>
</reference>
<dbReference type="Gene3D" id="1.10.8.60">
    <property type="match status" value="2"/>
</dbReference>
<protein>
    <submittedName>
        <fullName evidence="5">AAA family ATPase</fullName>
    </submittedName>
</protein>
<dbReference type="GO" id="GO:0005524">
    <property type="term" value="F:ATP binding"/>
    <property type="evidence" value="ECO:0007669"/>
    <property type="project" value="UniProtKB-KW"/>
</dbReference>
<keyword evidence="3" id="KW-0175">Coiled coil</keyword>
<gene>
    <name evidence="5" type="ORF">GMORB2_0297</name>
</gene>
<name>A0A9P4Z0Q2_9HYPO</name>
<evidence type="ECO:0000313" key="5">
    <source>
        <dbReference type="EMBL" id="KAF4126561.1"/>
    </source>
</evidence>
<dbReference type="GeneID" id="55966527"/>
<dbReference type="FunFam" id="3.40.50.300:FF:001025">
    <property type="entry name" value="ATPase family, AAA domain-containing 2B"/>
    <property type="match status" value="1"/>
</dbReference>
<feature type="non-terminal residue" evidence="5">
    <location>
        <position position="1"/>
    </location>
</feature>
<dbReference type="Pfam" id="PF00004">
    <property type="entry name" value="AAA"/>
    <property type="match status" value="2"/>
</dbReference>
<dbReference type="InterPro" id="IPR050168">
    <property type="entry name" value="AAA_ATPase_domain"/>
</dbReference>
<dbReference type="InterPro" id="IPR003959">
    <property type="entry name" value="ATPase_AAA_core"/>
</dbReference>
<accession>A0A9P4Z0Q2</accession>
<keyword evidence="1" id="KW-0547">Nucleotide-binding</keyword>
<dbReference type="EMBL" id="JAANYQ010000001">
    <property type="protein sequence ID" value="KAF4126561.1"/>
    <property type="molecule type" value="Genomic_DNA"/>
</dbReference>
<dbReference type="SMART" id="SM00382">
    <property type="entry name" value="AAA"/>
    <property type="match status" value="2"/>
</dbReference>
<dbReference type="InterPro" id="IPR003593">
    <property type="entry name" value="AAA+_ATPase"/>
</dbReference>
<evidence type="ECO:0000256" key="3">
    <source>
        <dbReference type="ARBA" id="ARBA00023054"/>
    </source>
</evidence>
<keyword evidence="6" id="KW-1185">Reference proteome</keyword>
<comment type="caution">
    <text evidence="5">The sequence shown here is derived from an EMBL/GenBank/DDBJ whole genome shotgun (WGS) entry which is preliminary data.</text>
</comment>
<proteinExistence type="predicted"/>
<sequence length="749" mass="81869">MVNKSIDVKVRPLASVSLEKGSLVGAANIYINKDSYIALTGTAENGKPCIIEKLDQPEDGPVLKREALLCILSDKNVSPNVALMSRAFQDATGFKITDKARIYPSDAPMLDTTEVVVKDVTEKAGPLAASDLLNWAFPIGLYLERAGHVFPGMTLEGVSAAHLRRTFKVSSVDGQDSGLGRFVRSSTTIRFIQEGEEDPSAQPKDVQPPGDLVLKDIPGLKAQVPAINEFLEAFTGPFLFHDERQSCGIALHGCHGSGKTFVLKRLAGTNWGRVFWIKPADKLTTVRETLKQAQAQRPSMVLIDDLEELITPERTNRDAVIDTICDEMDSLSAEAFENNALPQVVIVATCSDYMTNMPRKLQGRSRFYEKVLIPIPRASDRLDILKGCNPPLPAEDKEACLRDISLKTHAFTAGDLYHLVRNAVKLKATKAIRAGADRHGDNASSTITREDMDQALGMTRPTAMDDINLQPPTIHWQDIGGQEEVKKALSKIIKYTKESDHPTPRIIIRPPKGLLLYGPPGCSKTLSAQAMATESGFNFFSVKAAELLNMYVGESERAVRNLFERARNATPSIIFFDEIDSIGGSRSSGPGASSRGGGGVNILTTLLTEIDGFETLTGVIILGATNRPDAMDPALLRAGRFDKAVYVGPPDLAAREAIFRVHLRGKPMADDVDLHALAVRAEGHSGAEIQHVCHDAAQDIQDRYDDDETGTAKLEFTMADLTDALEREPKAITSVMLNEYTTWMQKHMK</sequence>
<dbReference type="GO" id="GO:0005737">
    <property type="term" value="C:cytoplasm"/>
    <property type="evidence" value="ECO:0007669"/>
    <property type="project" value="TreeGrafter"/>
</dbReference>
<feature type="domain" description="AAA+ ATPase" evidence="4">
    <location>
        <begin position="510"/>
        <end position="651"/>
    </location>
</feature>
<dbReference type="Gene3D" id="3.40.50.300">
    <property type="entry name" value="P-loop containing nucleotide triphosphate hydrolases"/>
    <property type="match status" value="2"/>
</dbReference>